<dbReference type="NCBIfam" id="NF037970">
    <property type="entry name" value="vanZ_1"/>
    <property type="match status" value="1"/>
</dbReference>
<sequence length="131" mass="15111">MKEQKETLSYRRMFWYWGPVVMWMVIIFIGSSHSNVVLSESPSKDNLMKNLAHIGEYAILAFLIFRALYNKEKGFFSKYTWFWALMGAILYGVSDEVHQMFVPTRTAYLGDILMDGVGVGMGLLFAIIVYT</sequence>
<keyword evidence="1" id="KW-1133">Transmembrane helix</keyword>
<feature type="transmembrane region" description="Helical" evidence="1">
    <location>
        <begin position="76"/>
        <end position="94"/>
    </location>
</feature>
<evidence type="ECO:0000256" key="1">
    <source>
        <dbReference type="SAM" id="Phobius"/>
    </source>
</evidence>
<feature type="transmembrane region" description="Helical" evidence="1">
    <location>
        <begin position="12"/>
        <end position="31"/>
    </location>
</feature>
<keyword evidence="1" id="KW-0472">Membrane</keyword>
<keyword evidence="1" id="KW-0812">Transmembrane</keyword>
<feature type="transmembrane region" description="Helical" evidence="1">
    <location>
        <begin position="51"/>
        <end position="69"/>
    </location>
</feature>
<evidence type="ECO:0000259" key="2">
    <source>
        <dbReference type="Pfam" id="PF04892"/>
    </source>
</evidence>
<dbReference type="InterPro" id="IPR006976">
    <property type="entry name" value="VanZ-like"/>
</dbReference>
<protein>
    <recommendedName>
        <fullName evidence="2">VanZ-like domain-containing protein</fullName>
    </recommendedName>
</protein>
<proteinExistence type="predicted"/>
<dbReference type="AlphaFoldDB" id="A0A0F9F0D0"/>
<name>A0A0F9F0D0_9ZZZZ</name>
<feature type="domain" description="VanZ-like" evidence="2">
    <location>
        <begin position="21"/>
        <end position="129"/>
    </location>
</feature>
<accession>A0A0F9F0D0</accession>
<comment type="caution">
    <text evidence="3">The sequence shown here is derived from an EMBL/GenBank/DDBJ whole genome shotgun (WGS) entry which is preliminary data.</text>
</comment>
<dbReference type="EMBL" id="LAZR01032494">
    <property type="protein sequence ID" value="KKL50725.1"/>
    <property type="molecule type" value="Genomic_DNA"/>
</dbReference>
<feature type="non-terminal residue" evidence="3">
    <location>
        <position position="131"/>
    </location>
</feature>
<organism evidence="3">
    <name type="scientific">marine sediment metagenome</name>
    <dbReference type="NCBI Taxonomy" id="412755"/>
    <lineage>
        <taxon>unclassified sequences</taxon>
        <taxon>metagenomes</taxon>
        <taxon>ecological metagenomes</taxon>
    </lineage>
</organism>
<evidence type="ECO:0000313" key="3">
    <source>
        <dbReference type="EMBL" id="KKL50725.1"/>
    </source>
</evidence>
<dbReference type="Pfam" id="PF04892">
    <property type="entry name" value="VanZ"/>
    <property type="match status" value="1"/>
</dbReference>
<feature type="transmembrane region" description="Helical" evidence="1">
    <location>
        <begin position="106"/>
        <end position="130"/>
    </location>
</feature>
<reference evidence="3" key="1">
    <citation type="journal article" date="2015" name="Nature">
        <title>Complex archaea that bridge the gap between prokaryotes and eukaryotes.</title>
        <authorList>
            <person name="Spang A."/>
            <person name="Saw J.H."/>
            <person name="Jorgensen S.L."/>
            <person name="Zaremba-Niedzwiedzka K."/>
            <person name="Martijn J."/>
            <person name="Lind A.E."/>
            <person name="van Eijk R."/>
            <person name="Schleper C."/>
            <person name="Guy L."/>
            <person name="Ettema T.J."/>
        </authorList>
    </citation>
    <scope>NUCLEOTIDE SEQUENCE</scope>
</reference>
<gene>
    <name evidence="3" type="ORF">LCGC14_2302590</name>
</gene>